<sequence length="130" mass="14738">MTSNIPTVNFLQIINTHAVWKNILNEMLANELRIKINLDPDHLKKDNLCHFGQLIQVNPHRFSALPAFVGVRSLHKNFHGISSEIVRLYQDGQHTKATELLNGRFELVSRNLKSKLILLSQEYVAAAGSL</sequence>
<proteinExistence type="predicted"/>
<dbReference type="Gene3D" id="1.20.120.30">
    <property type="entry name" value="Aspartate receptor, ligand-binding domain"/>
    <property type="match status" value="1"/>
</dbReference>
<protein>
    <submittedName>
        <fullName evidence="1">Uncharacterized protein</fullName>
    </submittedName>
</protein>
<gene>
    <name evidence="1" type="ordered locus">M301_2049</name>
</gene>
<evidence type="ECO:0000313" key="1">
    <source>
        <dbReference type="EMBL" id="ADI30421.1"/>
    </source>
</evidence>
<dbReference type="RefSeq" id="WP_013148733.1">
    <property type="nucleotide sequence ID" value="NC_014207.1"/>
</dbReference>
<evidence type="ECO:0000313" key="2">
    <source>
        <dbReference type="Proteomes" id="UP000000383"/>
    </source>
</evidence>
<dbReference type="KEGG" id="meh:M301_2049"/>
<dbReference type="HOGENOM" id="CLU_122422_2_0_4"/>
<reference evidence="2" key="1">
    <citation type="submission" date="2010-05" db="EMBL/GenBank/DDBJ databases">
        <title>Complete sequence of Methylotenera sp. 301.</title>
        <authorList>
            <person name="Lucas S."/>
            <person name="Copeland A."/>
            <person name="Lapidus A."/>
            <person name="Cheng J.-F."/>
            <person name="Bruce D."/>
            <person name="Goodwin L."/>
            <person name="Pitluck S."/>
            <person name="Clum A."/>
            <person name="Land M."/>
            <person name="Hauser L."/>
            <person name="Kyrpides N."/>
            <person name="Ivanova N."/>
            <person name="Chistoservova L."/>
            <person name="Kalyuzhnaya M."/>
            <person name="Woyke T."/>
        </authorList>
    </citation>
    <scope>NUCLEOTIDE SEQUENCE [LARGE SCALE GENOMIC DNA]</scope>
    <source>
        <strain evidence="2">301</strain>
    </source>
</reference>
<dbReference type="AlphaFoldDB" id="D7DKH5"/>
<dbReference type="STRING" id="666681.M301_2049"/>
<dbReference type="EMBL" id="CP002056">
    <property type="protein sequence ID" value="ADI30421.1"/>
    <property type="molecule type" value="Genomic_DNA"/>
</dbReference>
<accession>D7DKH5</accession>
<keyword evidence="2" id="KW-1185">Reference proteome</keyword>
<dbReference type="OrthoDB" id="8613985at2"/>
<dbReference type="Proteomes" id="UP000000383">
    <property type="component" value="Chromosome"/>
</dbReference>
<reference evidence="1 2" key="2">
    <citation type="journal article" date="2011" name="J. Bacteriol.">
        <title>Genomes of three methylotrophs from a single niche uncover genetic and metabolic divergence of Methylophilaceae.</title>
        <authorList>
            <person name="Lapidus A."/>
            <person name="Clum A."/>
            <person name="Labutti K."/>
            <person name="Kaluzhnaya M.G."/>
            <person name="Lim S."/>
            <person name="Beck D.A."/>
            <person name="Glavina Del Rio T."/>
            <person name="Nolan M."/>
            <person name="Mavromatis K."/>
            <person name="Huntemann M."/>
            <person name="Lucas S."/>
            <person name="Lidstrom M.E."/>
            <person name="Ivanova N."/>
            <person name="Chistoserdova L."/>
        </authorList>
    </citation>
    <scope>NUCLEOTIDE SEQUENCE [LARGE SCALE GENOMIC DNA]</scope>
    <source>
        <strain evidence="1 2">301</strain>
    </source>
</reference>
<organism evidence="1 2">
    <name type="scientific">Methylotenera versatilis (strain 301)</name>
    <dbReference type="NCBI Taxonomy" id="666681"/>
    <lineage>
        <taxon>Bacteria</taxon>
        <taxon>Pseudomonadati</taxon>
        <taxon>Pseudomonadota</taxon>
        <taxon>Betaproteobacteria</taxon>
        <taxon>Nitrosomonadales</taxon>
        <taxon>Methylophilaceae</taxon>
        <taxon>Methylotenera</taxon>
    </lineage>
</organism>
<name>D7DKH5_METV0</name>